<dbReference type="AlphaFoldDB" id="A0A6J7F9N9"/>
<dbReference type="SUPFAM" id="SSF51695">
    <property type="entry name" value="PLC-like phosphodiesterases"/>
    <property type="match status" value="1"/>
</dbReference>
<name>A0A6J7F9N9_9ZZZZ</name>
<dbReference type="PROSITE" id="PS51704">
    <property type="entry name" value="GP_PDE"/>
    <property type="match status" value="1"/>
</dbReference>
<dbReference type="InterPro" id="IPR030395">
    <property type="entry name" value="GP_PDE_dom"/>
</dbReference>
<dbReference type="Gene3D" id="3.20.20.190">
    <property type="entry name" value="Phosphatidylinositol (PI) phosphodiesterase"/>
    <property type="match status" value="1"/>
</dbReference>
<dbReference type="PANTHER" id="PTHR46211:SF14">
    <property type="entry name" value="GLYCEROPHOSPHODIESTER PHOSPHODIESTERASE"/>
    <property type="match status" value="1"/>
</dbReference>
<dbReference type="Pfam" id="PF03009">
    <property type="entry name" value="GDPD"/>
    <property type="match status" value="1"/>
</dbReference>
<reference evidence="2" key="1">
    <citation type="submission" date="2020-05" db="EMBL/GenBank/DDBJ databases">
        <authorList>
            <person name="Chiriac C."/>
            <person name="Salcher M."/>
            <person name="Ghai R."/>
            <person name="Kavagutti S V."/>
        </authorList>
    </citation>
    <scope>NUCLEOTIDE SEQUENCE</scope>
</reference>
<dbReference type="EMBL" id="CAFBLP010000087">
    <property type="protein sequence ID" value="CAB4888163.1"/>
    <property type="molecule type" value="Genomic_DNA"/>
</dbReference>
<protein>
    <submittedName>
        <fullName evidence="2">Unannotated protein</fullName>
    </submittedName>
</protein>
<sequence>MAPSSTVEPPPTTDAAPTTVAAPAAPLTIEQLLHLGRPIVLAHAGGEDQHPHSTPYGFAESVKAGVDMLDFDVQLTKDGVLVVQHDDNVERTTHGTGKIADMTYAELSLLDNAYWFTADCTCRDQPDAAYVLRGMRTGDKPAPAGYTPDDFIVPRFRDIVERFPSMPLNIEIKGNGDAAVAAAKELATELTQLDRLHNAVVTSFDDAIVTAFHGFAPTVEVTPGLAASAAFILGRTPLPTGMRILQMPPEYEKIPVLTPENIAASKAAGYVIWVWPNDHAWENPVGYKLLLDIGLDGLNINYPDQGVAAVKAFVAGS</sequence>
<dbReference type="GO" id="GO:0006629">
    <property type="term" value="P:lipid metabolic process"/>
    <property type="evidence" value="ECO:0007669"/>
    <property type="project" value="InterPro"/>
</dbReference>
<evidence type="ECO:0000313" key="2">
    <source>
        <dbReference type="EMBL" id="CAB4888163.1"/>
    </source>
</evidence>
<organism evidence="2">
    <name type="scientific">freshwater metagenome</name>
    <dbReference type="NCBI Taxonomy" id="449393"/>
    <lineage>
        <taxon>unclassified sequences</taxon>
        <taxon>metagenomes</taxon>
        <taxon>ecological metagenomes</taxon>
    </lineage>
</organism>
<feature type="domain" description="GP-PDE" evidence="1">
    <location>
        <begin position="38"/>
        <end position="310"/>
    </location>
</feature>
<dbReference type="PANTHER" id="PTHR46211">
    <property type="entry name" value="GLYCEROPHOSPHORYL DIESTER PHOSPHODIESTERASE"/>
    <property type="match status" value="1"/>
</dbReference>
<gene>
    <name evidence="2" type="ORF">UFOPK3376_02569</name>
</gene>
<accession>A0A6J7F9N9</accession>
<proteinExistence type="predicted"/>
<dbReference type="InterPro" id="IPR017946">
    <property type="entry name" value="PLC-like_Pdiesterase_TIM-brl"/>
</dbReference>
<dbReference type="GO" id="GO:0008081">
    <property type="term" value="F:phosphoric diester hydrolase activity"/>
    <property type="evidence" value="ECO:0007669"/>
    <property type="project" value="InterPro"/>
</dbReference>
<evidence type="ECO:0000259" key="1">
    <source>
        <dbReference type="PROSITE" id="PS51704"/>
    </source>
</evidence>